<evidence type="ECO:0008006" key="10">
    <source>
        <dbReference type="Google" id="ProtNLM"/>
    </source>
</evidence>
<comment type="cofactor">
    <cofactor evidence="1">
        <name>a divalent metal cation</name>
        <dbReference type="ChEBI" id="CHEBI:60240"/>
    </cofactor>
</comment>
<sequence>MPESMTGFGRGKSEGAGYRFEVEMKAVNHRYLEIVIRNPRSFSFAEDPIKKIIREKVSRSRIEVYVNVKQTEEKLRLVKVDKDLALSYDKSLKELAEVLQAEYISDIYRLASLPEVLATDEEETDGKAVWPVLEAAVREALTELLEMRKREGDKLVRDLVEKTGGMRGIAAEIAARAPQVVEEYRQKLKDRIAALLGDVTVDETRLATEVALFADRASIEEELVRLNSHFDQFEHALRLAEPVGRKLDFLIQEMNREINTIGSKANDFLISRAVVNGKSELEKIREQVQNIE</sequence>
<dbReference type="STRING" id="645991.Sgly_0690"/>
<evidence type="ECO:0000256" key="4">
    <source>
        <dbReference type="ARBA" id="ARBA00022801"/>
    </source>
</evidence>
<feature type="domain" description="Endoribonuclease YicC-like C-terminal" evidence="7">
    <location>
        <begin position="173"/>
        <end position="292"/>
    </location>
</feature>
<dbReference type="OrthoDB" id="9771229at2"/>
<dbReference type="RefSeq" id="WP_013623923.1">
    <property type="nucleotide sequence ID" value="NC_015172.1"/>
</dbReference>
<evidence type="ECO:0000256" key="2">
    <source>
        <dbReference type="ARBA" id="ARBA00022722"/>
    </source>
</evidence>
<evidence type="ECO:0000256" key="3">
    <source>
        <dbReference type="ARBA" id="ARBA00022759"/>
    </source>
</evidence>
<keyword evidence="3" id="KW-0255">Endonuclease</keyword>
<dbReference type="NCBIfam" id="TIGR00255">
    <property type="entry name" value="YicC/YloC family endoribonuclease"/>
    <property type="match status" value="1"/>
</dbReference>
<evidence type="ECO:0000256" key="1">
    <source>
        <dbReference type="ARBA" id="ARBA00001968"/>
    </source>
</evidence>
<evidence type="ECO:0000256" key="5">
    <source>
        <dbReference type="ARBA" id="ARBA00035648"/>
    </source>
</evidence>
<dbReference type="InterPro" id="IPR005229">
    <property type="entry name" value="YicC/YloC-like"/>
</dbReference>
<comment type="similarity">
    <text evidence="5">Belongs to the YicC/YloC family.</text>
</comment>
<dbReference type="InterPro" id="IPR013551">
    <property type="entry name" value="YicC-like_C"/>
</dbReference>
<accession>F0T0I7</accession>
<dbReference type="AlphaFoldDB" id="F0T0I7"/>
<dbReference type="eggNOG" id="COG1561">
    <property type="taxonomic scope" value="Bacteria"/>
</dbReference>
<dbReference type="Pfam" id="PF08340">
    <property type="entry name" value="YicC-like_C"/>
    <property type="match status" value="1"/>
</dbReference>
<dbReference type="KEGG" id="sgy:Sgly_0690"/>
<dbReference type="EMBL" id="CP002547">
    <property type="protein sequence ID" value="ADY55052.1"/>
    <property type="molecule type" value="Genomic_DNA"/>
</dbReference>
<dbReference type="Proteomes" id="UP000007488">
    <property type="component" value="Chromosome"/>
</dbReference>
<reference evidence="8 9" key="1">
    <citation type="journal article" date="2011" name="Stand. Genomic Sci.">
        <title>Complete genome sequence of Syntrophobotulus glycolicus type strain (FlGlyR).</title>
        <authorList>
            <person name="Han C."/>
            <person name="Mwirichia R."/>
            <person name="Chertkov O."/>
            <person name="Held B."/>
            <person name="Lapidus A."/>
            <person name="Nolan M."/>
            <person name="Lucas S."/>
            <person name="Hammon N."/>
            <person name="Deshpande S."/>
            <person name="Cheng J.F."/>
            <person name="Tapia R."/>
            <person name="Goodwin L."/>
            <person name="Pitluck S."/>
            <person name="Huntemann M."/>
            <person name="Liolios K."/>
            <person name="Ivanova N."/>
            <person name="Pagani I."/>
            <person name="Mavromatis K."/>
            <person name="Ovchinikova G."/>
            <person name="Pati A."/>
            <person name="Chen A."/>
            <person name="Palaniappan K."/>
            <person name="Land M."/>
            <person name="Hauser L."/>
            <person name="Brambilla E.M."/>
            <person name="Rohde M."/>
            <person name="Spring S."/>
            <person name="Sikorski J."/>
            <person name="Goker M."/>
            <person name="Woyke T."/>
            <person name="Bristow J."/>
            <person name="Eisen J.A."/>
            <person name="Markowitz V."/>
            <person name="Hugenholtz P."/>
            <person name="Kyrpides N.C."/>
            <person name="Klenk H.P."/>
            <person name="Detter J.C."/>
        </authorList>
    </citation>
    <scope>NUCLEOTIDE SEQUENCE [LARGE SCALE GENOMIC DNA]</scope>
    <source>
        <strain evidence="9">DSM 8271 / FlGlyR</strain>
    </source>
</reference>
<name>F0T0I7_SYNGF</name>
<evidence type="ECO:0000313" key="9">
    <source>
        <dbReference type="Proteomes" id="UP000007488"/>
    </source>
</evidence>
<dbReference type="HOGENOM" id="CLU_076609_1_0_9"/>
<keyword evidence="9" id="KW-1185">Reference proteome</keyword>
<dbReference type="GO" id="GO:0004521">
    <property type="term" value="F:RNA endonuclease activity"/>
    <property type="evidence" value="ECO:0007669"/>
    <property type="project" value="InterPro"/>
</dbReference>
<evidence type="ECO:0000259" key="6">
    <source>
        <dbReference type="Pfam" id="PF03755"/>
    </source>
</evidence>
<keyword evidence="2" id="KW-0540">Nuclease</keyword>
<reference evidence="9" key="2">
    <citation type="submission" date="2011-02" db="EMBL/GenBank/DDBJ databases">
        <title>The complete genome of Syntrophobotulus glycolicus DSM 8271.</title>
        <authorList>
            <person name="Lucas S."/>
            <person name="Copeland A."/>
            <person name="Lapidus A."/>
            <person name="Bruce D."/>
            <person name="Goodwin L."/>
            <person name="Pitluck S."/>
            <person name="Kyrpides N."/>
            <person name="Mavromatis K."/>
            <person name="Pagani I."/>
            <person name="Ivanova N."/>
            <person name="Mikhailova N."/>
            <person name="Chertkov O."/>
            <person name="Held B."/>
            <person name="Detter J.C."/>
            <person name="Tapia R."/>
            <person name="Han C."/>
            <person name="Land M."/>
            <person name="Hauser L."/>
            <person name="Markowitz V."/>
            <person name="Cheng J.-F."/>
            <person name="Hugenholtz P."/>
            <person name="Woyke T."/>
            <person name="Wu D."/>
            <person name="Spring S."/>
            <person name="Schroeder M."/>
            <person name="Brambilla E."/>
            <person name="Klenk H.-P."/>
            <person name="Eisen J.A."/>
        </authorList>
    </citation>
    <scope>NUCLEOTIDE SEQUENCE [LARGE SCALE GENOMIC DNA]</scope>
    <source>
        <strain evidence="9">DSM 8271 / FlGlyR</strain>
    </source>
</reference>
<evidence type="ECO:0000313" key="8">
    <source>
        <dbReference type="EMBL" id="ADY55052.1"/>
    </source>
</evidence>
<proteinExistence type="inferred from homology"/>
<gene>
    <name evidence="8" type="ordered locus">Sgly_0690</name>
</gene>
<dbReference type="PANTHER" id="PTHR30636:SF3">
    <property type="entry name" value="UPF0701 PROTEIN YICC"/>
    <property type="match status" value="1"/>
</dbReference>
<feature type="domain" description="Endoribonuclease YicC-like N-terminal" evidence="6">
    <location>
        <begin position="3"/>
        <end position="155"/>
    </location>
</feature>
<protein>
    <recommendedName>
        <fullName evidence="10">YicC-like domain-containing protein</fullName>
    </recommendedName>
</protein>
<keyword evidence="4" id="KW-0378">Hydrolase</keyword>
<evidence type="ECO:0000259" key="7">
    <source>
        <dbReference type="Pfam" id="PF08340"/>
    </source>
</evidence>
<dbReference type="Pfam" id="PF03755">
    <property type="entry name" value="YicC-like_N"/>
    <property type="match status" value="1"/>
</dbReference>
<dbReference type="PANTHER" id="PTHR30636">
    <property type="entry name" value="UPF0701 PROTEIN YICC"/>
    <property type="match status" value="1"/>
</dbReference>
<dbReference type="InterPro" id="IPR013527">
    <property type="entry name" value="YicC-like_N"/>
</dbReference>
<dbReference type="GO" id="GO:0016787">
    <property type="term" value="F:hydrolase activity"/>
    <property type="evidence" value="ECO:0007669"/>
    <property type="project" value="UniProtKB-KW"/>
</dbReference>
<organism evidence="8 9">
    <name type="scientific">Syntrophobotulus glycolicus (strain DSM 8271 / FlGlyR)</name>
    <dbReference type="NCBI Taxonomy" id="645991"/>
    <lineage>
        <taxon>Bacteria</taxon>
        <taxon>Bacillati</taxon>
        <taxon>Bacillota</taxon>
        <taxon>Clostridia</taxon>
        <taxon>Eubacteriales</taxon>
        <taxon>Desulfitobacteriaceae</taxon>
        <taxon>Syntrophobotulus</taxon>
    </lineage>
</organism>